<accession>A0A7K0K2D5</accession>
<proteinExistence type="inferred from homology"/>
<comment type="catalytic activity">
    <reaction evidence="1">
        <text>Endonucleolytic cleavage of DNA to give specific double-stranded fragments with terminal 5'-phosphates.</text>
        <dbReference type="EC" id="3.1.21.4"/>
    </reaction>
</comment>
<dbReference type="RefSeq" id="WP_154544511.1">
    <property type="nucleotide sequence ID" value="NZ_JAQYQY010000039.1"/>
</dbReference>
<keyword evidence="1" id="KW-0680">Restriction system</keyword>
<dbReference type="Proteomes" id="UP000442535">
    <property type="component" value="Unassembled WGS sequence"/>
</dbReference>
<dbReference type="Pfam" id="PF04556">
    <property type="entry name" value="DpnII"/>
    <property type="match status" value="1"/>
</dbReference>
<dbReference type="EC" id="3.1.21.4" evidence="1"/>
<comment type="similarity">
    <text evidence="1">Belongs to the DpnII type II restriction endonuclease family.</text>
</comment>
<keyword evidence="1" id="KW-0540">Nuclease</keyword>
<reference evidence="3 4" key="1">
    <citation type="submission" date="2019-08" db="EMBL/GenBank/DDBJ databases">
        <title>In-depth cultivation of the pig gut microbiome towards novel bacterial diversity and tailored functional studies.</title>
        <authorList>
            <person name="Wylensek D."/>
            <person name="Hitch T.C.A."/>
            <person name="Clavel T."/>
        </authorList>
    </citation>
    <scope>NUCLEOTIDE SEQUENCE [LARGE SCALE GENOMIC DNA]</scope>
    <source>
        <strain evidence="3 4">RF-GAM-744-WT-7</strain>
    </source>
</reference>
<evidence type="ECO:0000259" key="2">
    <source>
        <dbReference type="Pfam" id="PF04556"/>
    </source>
</evidence>
<comment type="function">
    <text evidence="1">A P subtype restriction enzyme that recognizes the double-stranded unmethylated sequence 5'-GATC-3'.</text>
</comment>
<keyword evidence="1 3" id="KW-0255">Endonuclease</keyword>
<dbReference type="GO" id="GO:0009307">
    <property type="term" value="P:DNA restriction-modification system"/>
    <property type="evidence" value="ECO:0007669"/>
    <property type="project" value="UniProtKB-UniRule"/>
</dbReference>
<evidence type="ECO:0000313" key="3">
    <source>
        <dbReference type="EMBL" id="MST49647.1"/>
    </source>
</evidence>
<feature type="domain" description="Restriction endonuclease type II DpnII-like" evidence="2">
    <location>
        <begin position="3"/>
        <end position="289"/>
    </location>
</feature>
<dbReference type="AlphaFoldDB" id="A0A7K0K2D5"/>
<dbReference type="GO" id="GO:0003677">
    <property type="term" value="F:DNA binding"/>
    <property type="evidence" value="ECO:0007669"/>
    <property type="project" value="UniProtKB-UniRule"/>
</dbReference>
<organism evidence="3 4">
    <name type="scientific">Mobiluncus porci</name>
    <dbReference type="NCBI Taxonomy" id="2652278"/>
    <lineage>
        <taxon>Bacteria</taxon>
        <taxon>Bacillati</taxon>
        <taxon>Actinomycetota</taxon>
        <taxon>Actinomycetes</taxon>
        <taxon>Actinomycetales</taxon>
        <taxon>Actinomycetaceae</taxon>
        <taxon>Mobiluncus</taxon>
    </lineage>
</organism>
<dbReference type="PIRSF" id="PIRSF016080">
    <property type="entry name" value="Restrict_endonuc_II_DpmII"/>
    <property type="match status" value="1"/>
</dbReference>
<gene>
    <name evidence="3" type="ORF">FYJ63_05275</name>
</gene>
<protein>
    <recommendedName>
        <fullName evidence="1">Type-2 restriction enzyme</fullName>
        <ecNumber evidence="1">3.1.21.4</ecNumber>
    </recommendedName>
</protein>
<dbReference type="EMBL" id="VUMY01000007">
    <property type="protein sequence ID" value="MST49647.1"/>
    <property type="molecule type" value="Genomic_DNA"/>
</dbReference>
<sequence length="295" mass="33152">MRDFDTWFQNFKTSIATYAYYADWEKIFRNADSVKIELNIMNSLVGSKNIKVDFLALIARYPEIRKAIPILLAKRELGISVLDPQDGYKVYDFSSHGITDAECAEFMEKTGLFMLISQRIVDNLYDYVTGIETGLDSNARKNRGGHLMESVVQSYLVEAGLVLGSPSAPTPVAGTYYPEFYASRLQSWGLDMSPLTNRGKSSKRFDFVVCTPRAIYGIETNFYGSGGSKLNETARSYKQLAEEASQIPGFEFVWFTDGKGWATARGNLRETFETMEHLYSIADLEAGICSQLFCA</sequence>
<dbReference type="InterPro" id="IPR021191">
    <property type="entry name" value="Restrct_endonuc_II_DpnII"/>
</dbReference>
<dbReference type="GO" id="GO:0009036">
    <property type="term" value="F:type II site-specific deoxyribonuclease activity"/>
    <property type="evidence" value="ECO:0007669"/>
    <property type="project" value="UniProtKB-UniRule"/>
</dbReference>
<evidence type="ECO:0000256" key="1">
    <source>
        <dbReference type="PIRNR" id="PIRNR016080"/>
    </source>
</evidence>
<keyword evidence="4" id="KW-1185">Reference proteome</keyword>
<keyword evidence="1" id="KW-0378">Hydrolase</keyword>
<name>A0A7K0K2D5_9ACTO</name>
<dbReference type="InterPro" id="IPR007637">
    <property type="entry name" value="Restrct_endonuc_II_DpnII-like"/>
</dbReference>
<comment type="caution">
    <text evidence="3">The sequence shown here is derived from an EMBL/GenBank/DDBJ whole genome shotgun (WGS) entry which is preliminary data.</text>
</comment>
<evidence type="ECO:0000313" key="4">
    <source>
        <dbReference type="Proteomes" id="UP000442535"/>
    </source>
</evidence>